<keyword evidence="1" id="KW-0472">Membrane</keyword>
<keyword evidence="1" id="KW-1133">Transmembrane helix</keyword>
<name>A0ABR8S775_9BURK</name>
<feature type="transmembrane region" description="Helical" evidence="1">
    <location>
        <begin position="82"/>
        <end position="102"/>
    </location>
</feature>
<sequence>MYQVGGTCFNTKAQALSAKASAESGKVLEHAGQAHLVHVTGVSEVSVTYSLQPLAGGIATVLEVPQEPQPCQLLTMADVAPILAAITLGLLSIYGIMILWSAGSQGVTND</sequence>
<dbReference type="Proteomes" id="UP000634919">
    <property type="component" value="Unassembled WGS sequence"/>
</dbReference>
<gene>
    <name evidence="2" type="ORF">H9646_02475</name>
</gene>
<protein>
    <submittedName>
        <fullName evidence="2">Uncharacterized protein</fullName>
    </submittedName>
</protein>
<keyword evidence="1" id="KW-0812">Transmembrane</keyword>
<accession>A0ABR8S775</accession>
<dbReference type="RefSeq" id="WP_191721728.1">
    <property type="nucleotide sequence ID" value="NZ_JACSQK010000001.1"/>
</dbReference>
<evidence type="ECO:0000313" key="2">
    <source>
        <dbReference type="EMBL" id="MBD7959333.1"/>
    </source>
</evidence>
<dbReference type="EMBL" id="JACSQK010000001">
    <property type="protein sequence ID" value="MBD7959333.1"/>
    <property type="molecule type" value="Genomic_DNA"/>
</dbReference>
<reference evidence="2 3" key="1">
    <citation type="submission" date="2020-08" db="EMBL/GenBank/DDBJ databases">
        <title>A Genomic Blueprint of the Chicken Gut Microbiome.</title>
        <authorList>
            <person name="Gilroy R."/>
            <person name="Ravi A."/>
            <person name="Getino M."/>
            <person name="Pursley I."/>
            <person name="Horton D.L."/>
            <person name="Alikhan N.-F."/>
            <person name="Baker D."/>
            <person name="Gharbi K."/>
            <person name="Hall N."/>
            <person name="Watson M."/>
            <person name="Adriaenssens E.M."/>
            <person name="Foster-Nyarko E."/>
            <person name="Jarju S."/>
            <person name="Secka A."/>
            <person name="Antonio M."/>
            <person name="Oren A."/>
            <person name="Chaudhuri R."/>
            <person name="La Ragione R.M."/>
            <person name="Hildebrand F."/>
            <person name="Pallen M.J."/>
        </authorList>
    </citation>
    <scope>NUCLEOTIDE SEQUENCE [LARGE SCALE GENOMIC DNA]</scope>
    <source>
        <strain evidence="2 3">Sa2CVA6</strain>
    </source>
</reference>
<evidence type="ECO:0000256" key="1">
    <source>
        <dbReference type="SAM" id="Phobius"/>
    </source>
</evidence>
<evidence type="ECO:0000313" key="3">
    <source>
        <dbReference type="Proteomes" id="UP000634919"/>
    </source>
</evidence>
<keyword evidence="3" id="KW-1185">Reference proteome</keyword>
<comment type="caution">
    <text evidence="2">The sequence shown here is derived from an EMBL/GenBank/DDBJ whole genome shotgun (WGS) entry which is preliminary data.</text>
</comment>
<proteinExistence type="predicted"/>
<organism evidence="2 3">
    <name type="scientific">Comamonas avium</name>
    <dbReference type="NCBI Taxonomy" id="2762231"/>
    <lineage>
        <taxon>Bacteria</taxon>
        <taxon>Pseudomonadati</taxon>
        <taxon>Pseudomonadota</taxon>
        <taxon>Betaproteobacteria</taxon>
        <taxon>Burkholderiales</taxon>
        <taxon>Comamonadaceae</taxon>
        <taxon>Comamonas</taxon>
    </lineage>
</organism>